<evidence type="ECO:0000313" key="2">
    <source>
        <dbReference type="Proteomes" id="UP000179227"/>
    </source>
</evidence>
<dbReference type="Proteomes" id="UP000179227">
    <property type="component" value="Unassembled WGS sequence"/>
</dbReference>
<dbReference type="STRING" id="1797729.A3A60_04385"/>
<dbReference type="EMBL" id="MFBS01000042">
    <property type="protein sequence ID" value="OGE08126.1"/>
    <property type="molecule type" value="Genomic_DNA"/>
</dbReference>
<organism evidence="1 2">
    <name type="scientific">Candidatus Curtissbacteria bacterium RIFCSPLOWO2_01_FULL_42_26</name>
    <dbReference type="NCBI Taxonomy" id="1797729"/>
    <lineage>
        <taxon>Bacteria</taxon>
        <taxon>Candidatus Curtissiibacteriota</taxon>
    </lineage>
</organism>
<reference evidence="1 2" key="1">
    <citation type="journal article" date="2016" name="Nat. Commun.">
        <title>Thousands of microbial genomes shed light on interconnected biogeochemical processes in an aquifer system.</title>
        <authorList>
            <person name="Anantharaman K."/>
            <person name="Brown C.T."/>
            <person name="Hug L.A."/>
            <person name="Sharon I."/>
            <person name="Castelle C.J."/>
            <person name="Probst A.J."/>
            <person name="Thomas B.C."/>
            <person name="Singh A."/>
            <person name="Wilkins M.J."/>
            <person name="Karaoz U."/>
            <person name="Brodie E.L."/>
            <person name="Williams K.H."/>
            <person name="Hubbard S.S."/>
            <person name="Banfield J.F."/>
        </authorList>
    </citation>
    <scope>NUCLEOTIDE SEQUENCE [LARGE SCALE GENOMIC DNA]</scope>
</reference>
<dbReference type="AlphaFoldDB" id="A0A1F5HVN6"/>
<name>A0A1F5HVN6_9BACT</name>
<accession>A0A1F5HVN6</accession>
<proteinExistence type="predicted"/>
<protein>
    <submittedName>
        <fullName evidence="1">Uncharacterized protein</fullName>
    </submittedName>
</protein>
<sequence>MGITTEAESIGVEVDTSDMSERQFEVFLRDLERGPETVSLRALKIALQHKGPFEEEALSPFASPQQIA</sequence>
<evidence type="ECO:0000313" key="1">
    <source>
        <dbReference type="EMBL" id="OGE08126.1"/>
    </source>
</evidence>
<comment type="caution">
    <text evidence="1">The sequence shown here is derived from an EMBL/GenBank/DDBJ whole genome shotgun (WGS) entry which is preliminary data.</text>
</comment>
<gene>
    <name evidence="1" type="ORF">A3A60_04385</name>
</gene>